<evidence type="ECO:0000256" key="4">
    <source>
        <dbReference type="ARBA" id="ARBA00022723"/>
    </source>
</evidence>
<sequence>MGGGYDAVGQLGMLGNDALRAAPSTSGCSPRGFSFRLTRCRASRMPLTSALTVTGALAIRLGGTVTPVPKGGADVSVPHGASAGERASAQPDAAAMEKLRAAVGLQIADEDLLRNLAEGLQDVERLLHEVVRSDVKAVNDAASHLVDAGGKRFRPLFTLLASQFGTGGRDAVVTAAASVELVHLATLYHDDVMDEATMRRGAESVNARWDNTIAILTGDFLFAHASRLVADLGTDAARIIAETFSELVTGQMRETVGPTGDDDPVEHYLSVIGQKTGSLIATAGRFGGMLSGAPDEYVDALRRFGDIIGAAFQISDDVIDIDSPSTELGKSQGTDLREGVRTLPMLYAIADKSTNPRLVELLAGPVTEDDLVQEALDLLRESSGLERAKITLADYARRARTELAALPASPARDACESVADYLVARTR</sequence>
<evidence type="ECO:0000256" key="5">
    <source>
        <dbReference type="ARBA" id="ARBA00022842"/>
    </source>
</evidence>
<dbReference type="EMBL" id="FOKG01000003">
    <property type="protein sequence ID" value="SFA98507.1"/>
    <property type="molecule type" value="Genomic_DNA"/>
</dbReference>
<dbReference type="InterPro" id="IPR008949">
    <property type="entry name" value="Isoprenoid_synthase_dom_sf"/>
</dbReference>
<evidence type="ECO:0000256" key="3">
    <source>
        <dbReference type="ARBA" id="ARBA00022679"/>
    </source>
</evidence>
<dbReference type="InterPro" id="IPR033749">
    <property type="entry name" value="Polyprenyl_synt_CS"/>
</dbReference>
<evidence type="ECO:0000256" key="1">
    <source>
        <dbReference type="ARBA" id="ARBA00001946"/>
    </source>
</evidence>
<dbReference type="PROSITE" id="PS00444">
    <property type="entry name" value="POLYPRENYL_SYNTHASE_2"/>
    <property type="match status" value="1"/>
</dbReference>
<keyword evidence="3 6" id="KW-0808">Transferase</keyword>
<dbReference type="PANTHER" id="PTHR12001:SF69">
    <property type="entry name" value="ALL TRANS-POLYPRENYL-DIPHOSPHATE SYNTHASE PDSS1"/>
    <property type="match status" value="1"/>
</dbReference>
<dbReference type="AlphaFoldDB" id="A0A1I0XCT4"/>
<evidence type="ECO:0000313" key="7">
    <source>
        <dbReference type="EMBL" id="SFA98507.1"/>
    </source>
</evidence>
<evidence type="ECO:0000313" key="8">
    <source>
        <dbReference type="Proteomes" id="UP000243799"/>
    </source>
</evidence>
<reference evidence="8" key="1">
    <citation type="submission" date="2016-10" db="EMBL/GenBank/DDBJ databases">
        <authorList>
            <person name="Varghese N."/>
            <person name="Submissions S."/>
        </authorList>
    </citation>
    <scope>NUCLEOTIDE SEQUENCE [LARGE SCALE GENOMIC DNA]</scope>
    <source>
        <strain evidence="8">CGMCC 4.3568</strain>
    </source>
</reference>
<dbReference type="Proteomes" id="UP000243799">
    <property type="component" value="Unassembled WGS sequence"/>
</dbReference>
<dbReference type="SUPFAM" id="SSF48576">
    <property type="entry name" value="Terpenoid synthases"/>
    <property type="match status" value="1"/>
</dbReference>
<proteinExistence type="inferred from homology"/>
<accession>A0A1I0XCT4</accession>
<dbReference type="Pfam" id="PF00348">
    <property type="entry name" value="polyprenyl_synt"/>
    <property type="match status" value="1"/>
</dbReference>
<dbReference type="GO" id="GO:0004659">
    <property type="term" value="F:prenyltransferase activity"/>
    <property type="evidence" value="ECO:0007669"/>
    <property type="project" value="InterPro"/>
</dbReference>
<dbReference type="InterPro" id="IPR000092">
    <property type="entry name" value="Polyprenyl_synt"/>
</dbReference>
<comment type="similarity">
    <text evidence="2 6">Belongs to the FPP/GGPP synthase family.</text>
</comment>
<evidence type="ECO:0000256" key="2">
    <source>
        <dbReference type="ARBA" id="ARBA00006706"/>
    </source>
</evidence>
<dbReference type="STRING" id="490629.SAMN05216266_10392"/>
<dbReference type="GO" id="GO:0046872">
    <property type="term" value="F:metal ion binding"/>
    <property type="evidence" value="ECO:0007669"/>
    <property type="project" value="UniProtKB-KW"/>
</dbReference>
<dbReference type="SFLD" id="SFLDS00005">
    <property type="entry name" value="Isoprenoid_Synthase_Type_I"/>
    <property type="match status" value="1"/>
</dbReference>
<name>A0A1I0XCT4_9PSEU</name>
<protein>
    <submittedName>
        <fullName evidence="7">Heptaprenyl diphosphate synthase</fullName>
    </submittedName>
</protein>
<organism evidence="7 8">
    <name type="scientific">Amycolatopsis marina</name>
    <dbReference type="NCBI Taxonomy" id="490629"/>
    <lineage>
        <taxon>Bacteria</taxon>
        <taxon>Bacillati</taxon>
        <taxon>Actinomycetota</taxon>
        <taxon>Actinomycetes</taxon>
        <taxon>Pseudonocardiales</taxon>
        <taxon>Pseudonocardiaceae</taxon>
        <taxon>Amycolatopsis</taxon>
    </lineage>
</organism>
<keyword evidence="8" id="KW-1185">Reference proteome</keyword>
<dbReference type="CDD" id="cd00685">
    <property type="entry name" value="Trans_IPPS_HT"/>
    <property type="match status" value="1"/>
</dbReference>
<evidence type="ECO:0000256" key="6">
    <source>
        <dbReference type="RuleBase" id="RU004466"/>
    </source>
</evidence>
<dbReference type="Gene3D" id="1.10.600.10">
    <property type="entry name" value="Farnesyl Diphosphate Synthase"/>
    <property type="match status" value="1"/>
</dbReference>
<keyword evidence="4" id="KW-0479">Metal-binding</keyword>
<dbReference type="GO" id="GO:0008299">
    <property type="term" value="P:isoprenoid biosynthetic process"/>
    <property type="evidence" value="ECO:0007669"/>
    <property type="project" value="InterPro"/>
</dbReference>
<dbReference type="SFLD" id="SFLDG01017">
    <property type="entry name" value="Polyprenyl_Transferase_Like"/>
    <property type="match status" value="1"/>
</dbReference>
<dbReference type="PANTHER" id="PTHR12001">
    <property type="entry name" value="GERANYLGERANYL PYROPHOSPHATE SYNTHASE"/>
    <property type="match status" value="1"/>
</dbReference>
<gene>
    <name evidence="7" type="ORF">SAMN05216266_10392</name>
</gene>
<comment type="cofactor">
    <cofactor evidence="1">
        <name>Mg(2+)</name>
        <dbReference type="ChEBI" id="CHEBI:18420"/>
    </cofactor>
</comment>
<keyword evidence="5" id="KW-0460">Magnesium</keyword>